<evidence type="ECO:0000256" key="2">
    <source>
        <dbReference type="ARBA" id="ARBA00022723"/>
    </source>
</evidence>
<comment type="caution">
    <text evidence="4">The sequence shown here is derived from an EMBL/GenBank/DDBJ whole genome shotgun (WGS) entry which is preliminary data.</text>
</comment>
<name>A0A9P0KUF5_ACAOB</name>
<evidence type="ECO:0000313" key="4">
    <source>
        <dbReference type="EMBL" id="CAH1977591.1"/>
    </source>
</evidence>
<protein>
    <recommendedName>
        <fullName evidence="3">DDE Tnp4 domain-containing protein</fullName>
    </recommendedName>
</protein>
<comment type="cofactor">
    <cofactor evidence="1">
        <name>a divalent metal cation</name>
        <dbReference type="ChEBI" id="CHEBI:60240"/>
    </cofactor>
</comment>
<dbReference type="Proteomes" id="UP001152888">
    <property type="component" value="Unassembled WGS sequence"/>
</dbReference>
<keyword evidence="2" id="KW-0479">Metal-binding</keyword>
<dbReference type="AlphaFoldDB" id="A0A9P0KUF5"/>
<evidence type="ECO:0000313" key="5">
    <source>
        <dbReference type="Proteomes" id="UP001152888"/>
    </source>
</evidence>
<keyword evidence="5" id="KW-1185">Reference proteome</keyword>
<proteinExistence type="predicted"/>
<gene>
    <name evidence="4" type="ORF">ACAOBT_LOCUS12743</name>
</gene>
<dbReference type="EMBL" id="CAKOFQ010006860">
    <property type="protein sequence ID" value="CAH1977591.1"/>
    <property type="molecule type" value="Genomic_DNA"/>
</dbReference>
<dbReference type="InterPro" id="IPR027806">
    <property type="entry name" value="HARBI1_dom"/>
</dbReference>
<accession>A0A9P0KUF5</accession>
<feature type="domain" description="DDE Tnp4" evidence="3">
    <location>
        <begin position="6"/>
        <end position="56"/>
    </location>
</feature>
<evidence type="ECO:0000256" key="1">
    <source>
        <dbReference type="ARBA" id="ARBA00001968"/>
    </source>
</evidence>
<organism evidence="4 5">
    <name type="scientific">Acanthoscelides obtectus</name>
    <name type="common">Bean weevil</name>
    <name type="synonym">Bruchus obtectus</name>
    <dbReference type="NCBI Taxonomy" id="200917"/>
    <lineage>
        <taxon>Eukaryota</taxon>
        <taxon>Metazoa</taxon>
        <taxon>Ecdysozoa</taxon>
        <taxon>Arthropoda</taxon>
        <taxon>Hexapoda</taxon>
        <taxon>Insecta</taxon>
        <taxon>Pterygota</taxon>
        <taxon>Neoptera</taxon>
        <taxon>Endopterygota</taxon>
        <taxon>Coleoptera</taxon>
        <taxon>Polyphaga</taxon>
        <taxon>Cucujiformia</taxon>
        <taxon>Chrysomeloidea</taxon>
        <taxon>Chrysomelidae</taxon>
        <taxon>Bruchinae</taxon>
        <taxon>Bruchini</taxon>
        <taxon>Acanthoscelides</taxon>
    </lineage>
</organism>
<dbReference type="GO" id="GO:0046872">
    <property type="term" value="F:metal ion binding"/>
    <property type="evidence" value="ECO:0007669"/>
    <property type="project" value="UniProtKB-KW"/>
</dbReference>
<sequence>MHTGSARRIFNYRLSRARRISENVFRNLSARFRVLRKPLLLEPEKVKKIIKILANLYLVTGEETQEATVRFIVCKM</sequence>
<dbReference type="Pfam" id="PF13359">
    <property type="entry name" value="DDE_Tnp_4"/>
    <property type="match status" value="1"/>
</dbReference>
<evidence type="ECO:0000259" key="3">
    <source>
        <dbReference type="Pfam" id="PF13359"/>
    </source>
</evidence>
<reference evidence="4" key="1">
    <citation type="submission" date="2022-03" db="EMBL/GenBank/DDBJ databases">
        <authorList>
            <person name="Sayadi A."/>
        </authorList>
    </citation>
    <scope>NUCLEOTIDE SEQUENCE</scope>
</reference>